<keyword evidence="1 7" id="KW-0963">Cytoplasm</keyword>
<evidence type="ECO:0000313" key="10">
    <source>
        <dbReference type="EMBL" id="CDR31509.1"/>
    </source>
</evidence>
<dbReference type="InterPro" id="IPR023165">
    <property type="entry name" value="rRNA_Ade_diMease-like_C"/>
</dbReference>
<evidence type="ECO:0000256" key="2">
    <source>
        <dbReference type="ARBA" id="ARBA00022552"/>
    </source>
</evidence>
<feature type="binding site" evidence="7 8">
    <location>
        <position position="81"/>
    </location>
    <ligand>
        <name>S-adenosyl-L-methionine</name>
        <dbReference type="ChEBI" id="CHEBI:59789"/>
    </ligand>
</feature>
<dbReference type="SUPFAM" id="SSF53335">
    <property type="entry name" value="S-adenosyl-L-methionine-dependent methyltransferases"/>
    <property type="match status" value="1"/>
</dbReference>
<dbReference type="HAMAP" id="MF_00607">
    <property type="entry name" value="16SrRNA_methyltr_A"/>
    <property type="match status" value="1"/>
</dbReference>
<keyword evidence="4 7" id="KW-0808">Transferase</keyword>
<dbReference type="GO" id="GO:0005829">
    <property type="term" value="C:cytosol"/>
    <property type="evidence" value="ECO:0007669"/>
    <property type="project" value="TreeGrafter"/>
</dbReference>
<evidence type="ECO:0000259" key="9">
    <source>
        <dbReference type="SMART" id="SM00650"/>
    </source>
</evidence>
<dbReference type="InterPro" id="IPR001737">
    <property type="entry name" value="KsgA/Erm"/>
</dbReference>
<dbReference type="GO" id="GO:0052908">
    <property type="term" value="F:16S rRNA (adenine(1518)-N(6)/adenine(1519)-N(6))-dimethyltransferase activity"/>
    <property type="evidence" value="ECO:0007669"/>
    <property type="project" value="UniProtKB-EC"/>
</dbReference>
<evidence type="ECO:0000256" key="1">
    <source>
        <dbReference type="ARBA" id="ARBA00022490"/>
    </source>
</evidence>
<keyword evidence="6 7" id="KW-0694">RNA-binding</keyword>
<dbReference type="HOGENOM" id="CLU_041220_0_0_14"/>
<comment type="catalytic activity">
    <reaction evidence="7">
        <text>adenosine(1518)/adenosine(1519) in 16S rRNA + 4 S-adenosyl-L-methionine = N(6)-dimethyladenosine(1518)/N(6)-dimethyladenosine(1519) in 16S rRNA + 4 S-adenosyl-L-homocysteine + 4 H(+)</text>
        <dbReference type="Rhea" id="RHEA:19609"/>
        <dbReference type="Rhea" id="RHEA-COMP:10232"/>
        <dbReference type="Rhea" id="RHEA-COMP:10233"/>
        <dbReference type="ChEBI" id="CHEBI:15378"/>
        <dbReference type="ChEBI" id="CHEBI:57856"/>
        <dbReference type="ChEBI" id="CHEBI:59789"/>
        <dbReference type="ChEBI" id="CHEBI:74411"/>
        <dbReference type="ChEBI" id="CHEBI:74493"/>
        <dbReference type="EC" id="2.1.1.182"/>
    </reaction>
</comment>
<feature type="domain" description="Ribosomal RNA adenine methylase transferase N-terminal" evidence="9">
    <location>
        <begin position="18"/>
        <end position="188"/>
    </location>
</feature>
<reference evidence="11" key="1">
    <citation type="submission" date="2014-05" db="EMBL/GenBank/DDBJ databases">
        <authorList>
            <person name="Kube M."/>
        </authorList>
    </citation>
    <scope>NUCLEOTIDE SEQUENCE [LARGE SCALE GENOMIC DNA]</scope>
</reference>
<name>A0A061ADK1_9MOLU</name>
<accession>A0A061ADK1</accession>
<feature type="binding site" evidence="7 8">
    <location>
        <position position="104"/>
    </location>
    <ligand>
        <name>S-adenosyl-L-methionine</name>
        <dbReference type="ChEBI" id="CHEBI:59789"/>
    </ligand>
</feature>
<dbReference type="EC" id="2.1.1.182" evidence="7"/>
<dbReference type="PATRIC" id="fig|35623.3.peg.1437"/>
<dbReference type="RefSeq" id="WP_045749915.1">
    <property type="nucleotide sequence ID" value="NZ_FUZK01000004.1"/>
</dbReference>
<dbReference type="PANTHER" id="PTHR11727">
    <property type="entry name" value="DIMETHYLADENOSINE TRANSFERASE"/>
    <property type="match status" value="1"/>
</dbReference>
<dbReference type="InterPro" id="IPR011530">
    <property type="entry name" value="rRNA_adenine_dimethylase"/>
</dbReference>
<evidence type="ECO:0000256" key="7">
    <source>
        <dbReference type="HAMAP-Rule" id="MF_00607"/>
    </source>
</evidence>
<feature type="binding site" evidence="7 8">
    <location>
        <position position="11"/>
    </location>
    <ligand>
        <name>S-adenosyl-L-methionine</name>
        <dbReference type="ChEBI" id="CHEBI:59789"/>
    </ligand>
</feature>
<dbReference type="OrthoDB" id="9814755at2"/>
<evidence type="ECO:0000256" key="6">
    <source>
        <dbReference type="ARBA" id="ARBA00022884"/>
    </source>
</evidence>
<dbReference type="GO" id="GO:0003723">
    <property type="term" value="F:RNA binding"/>
    <property type="evidence" value="ECO:0007669"/>
    <property type="project" value="UniProtKB-UniRule"/>
</dbReference>
<dbReference type="EMBL" id="LK028559">
    <property type="protein sequence ID" value="CDR31509.1"/>
    <property type="molecule type" value="Genomic_DNA"/>
</dbReference>
<dbReference type="AlphaFoldDB" id="A0A061ADK1"/>
<dbReference type="SMART" id="SM00650">
    <property type="entry name" value="rADc"/>
    <property type="match status" value="1"/>
</dbReference>
<dbReference type="InterPro" id="IPR020598">
    <property type="entry name" value="rRNA_Ade_methylase_Trfase_N"/>
</dbReference>
<comment type="subcellular location">
    <subcellularLocation>
        <location evidence="7">Cytoplasm</location>
    </subcellularLocation>
</comment>
<evidence type="ECO:0000313" key="11">
    <source>
        <dbReference type="Proteomes" id="UP000032434"/>
    </source>
</evidence>
<comment type="similarity">
    <text evidence="7">Belongs to the class I-like SAM-binding methyltransferase superfamily. rRNA adenine N(6)-methyltransferase family. RsmA subfamily.</text>
</comment>
<keyword evidence="11" id="KW-1185">Reference proteome</keyword>
<evidence type="ECO:0000256" key="5">
    <source>
        <dbReference type="ARBA" id="ARBA00022691"/>
    </source>
</evidence>
<evidence type="ECO:0000256" key="3">
    <source>
        <dbReference type="ARBA" id="ARBA00022603"/>
    </source>
</evidence>
<keyword evidence="3 7" id="KW-0489">Methyltransferase</keyword>
<dbReference type="FunCoup" id="A0A061ADK1">
    <property type="interactions" value="276"/>
</dbReference>
<organism evidence="10 11">
    <name type="scientific">Acholeplasma oculi</name>
    <dbReference type="NCBI Taxonomy" id="35623"/>
    <lineage>
        <taxon>Bacteria</taxon>
        <taxon>Bacillati</taxon>
        <taxon>Mycoplasmatota</taxon>
        <taxon>Mollicutes</taxon>
        <taxon>Acholeplasmatales</taxon>
        <taxon>Acholeplasmataceae</taxon>
        <taxon>Acholeplasma</taxon>
    </lineage>
</organism>
<feature type="binding site" evidence="7 8">
    <location>
        <position position="37"/>
    </location>
    <ligand>
        <name>S-adenosyl-L-methionine</name>
        <dbReference type="ChEBI" id="CHEBI:59789"/>
    </ligand>
</feature>
<protein>
    <recommendedName>
        <fullName evidence="7">Ribosomal RNA small subunit methyltransferase A</fullName>
        <ecNumber evidence="7">2.1.1.182</ecNumber>
    </recommendedName>
    <alternativeName>
        <fullName evidence="7">16S rRNA (adenine(1518)-N(6)/adenine(1519)-N(6))-dimethyltransferase</fullName>
    </alternativeName>
    <alternativeName>
        <fullName evidence="7">16S rRNA dimethyladenosine transferase</fullName>
    </alternativeName>
    <alternativeName>
        <fullName evidence="7">16S rRNA dimethylase</fullName>
    </alternativeName>
    <alternativeName>
        <fullName evidence="7">S-adenosylmethionine-6-N', N'-adenosyl(rRNA) dimethyltransferase</fullName>
    </alternativeName>
</protein>
<gene>
    <name evidence="7 10" type="primary">rsmA</name>
    <name evidence="7" type="synonym">ksgA</name>
    <name evidence="10" type="ORF">Aocu_14360</name>
</gene>
<dbReference type="NCBIfam" id="TIGR00755">
    <property type="entry name" value="ksgA"/>
    <property type="match status" value="1"/>
</dbReference>
<keyword evidence="5 7" id="KW-0949">S-adenosyl-L-methionine</keyword>
<dbReference type="Proteomes" id="UP000032434">
    <property type="component" value="Chromosome 1"/>
</dbReference>
<dbReference type="Gene3D" id="1.10.8.100">
    <property type="entry name" value="Ribosomal RNA adenine dimethylase-like, domain 2"/>
    <property type="match status" value="1"/>
</dbReference>
<dbReference type="PROSITE" id="PS51689">
    <property type="entry name" value="SAM_RNA_A_N6_MT"/>
    <property type="match status" value="1"/>
</dbReference>
<dbReference type="KEGG" id="aoc:Aocu_14360"/>
<dbReference type="InParanoid" id="A0A061ADK1"/>
<dbReference type="Pfam" id="PF00398">
    <property type="entry name" value="RrnaAD"/>
    <property type="match status" value="1"/>
</dbReference>
<sequence>MHQAKKKYGQNFLRDTNLLKKIVNQAQIKDKNVLEIGPGLGALTQFLVHDSKKYLAYEIDTSLMDTLKPFESDTSRFIFEDFMETDLSFMENYFKGEDIHLVGNLPYYITTPIIFKFLEIKALKTATIMVQKEVGDRMVSKQNVKSYNAFSAILQYFTKVTLEVSVNRKMFHPVPNVDSSVIRLEKIDRNLDEELEKKFIELTKIVFQHKRKTVLNNLSTGYLVDKSEIMKVLHQNGMDEFTRAESLTIEQLIELTKTWMRK</sequence>
<comment type="function">
    <text evidence="7">Specifically dimethylates two adjacent adenosines (A1518 and A1519) in the loop of a conserved hairpin near the 3'-end of 16S rRNA in the 30S particle. May play a critical role in biogenesis of 30S subunits.</text>
</comment>
<dbReference type="InterPro" id="IPR020596">
    <property type="entry name" value="rRNA_Ade_Mease_Trfase_CS"/>
</dbReference>
<dbReference type="InterPro" id="IPR029063">
    <property type="entry name" value="SAM-dependent_MTases_sf"/>
</dbReference>
<keyword evidence="2 7" id="KW-0698">rRNA processing</keyword>
<dbReference type="PROSITE" id="PS01131">
    <property type="entry name" value="RRNA_A_DIMETH"/>
    <property type="match status" value="1"/>
</dbReference>
<evidence type="ECO:0000256" key="4">
    <source>
        <dbReference type="ARBA" id="ARBA00022679"/>
    </source>
</evidence>
<proteinExistence type="inferred from homology"/>
<dbReference type="PANTHER" id="PTHR11727:SF7">
    <property type="entry name" value="DIMETHYLADENOSINE TRANSFERASE-RELATED"/>
    <property type="match status" value="1"/>
</dbReference>
<evidence type="ECO:0000256" key="8">
    <source>
        <dbReference type="PROSITE-ProRule" id="PRU01026"/>
    </source>
</evidence>
<dbReference type="Gene3D" id="3.40.50.150">
    <property type="entry name" value="Vaccinia Virus protein VP39"/>
    <property type="match status" value="1"/>
</dbReference>
<feature type="binding site" evidence="7 8">
    <location>
        <position position="58"/>
    </location>
    <ligand>
        <name>S-adenosyl-L-methionine</name>
        <dbReference type="ChEBI" id="CHEBI:59789"/>
    </ligand>
</feature>
<feature type="binding site" evidence="7 8">
    <location>
        <position position="13"/>
    </location>
    <ligand>
        <name>S-adenosyl-L-methionine</name>
        <dbReference type="ChEBI" id="CHEBI:59789"/>
    </ligand>
</feature>
<dbReference type="STRING" id="35623.Aocu_14360"/>